<name>A0ABX0NYG0_9BURK</name>
<dbReference type="EMBL" id="WHJH01000037">
    <property type="protein sequence ID" value="NHZ91927.1"/>
    <property type="molecule type" value="Genomic_DNA"/>
</dbReference>
<proteinExistence type="predicted"/>
<organism evidence="1 2">
    <name type="scientific">Massilia mucilaginosa</name>
    <dbReference type="NCBI Taxonomy" id="2609282"/>
    <lineage>
        <taxon>Bacteria</taxon>
        <taxon>Pseudomonadati</taxon>
        <taxon>Pseudomonadota</taxon>
        <taxon>Betaproteobacteria</taxon>
        <taxon>Burkholderiales</taxon>
        <taxon>Oxalobacteraceae</taxon>
        <taxon>Telluria group</taxon>
        <taxon>Massilia</taxon>
    </lineage>
</organism>
<dbReference type="RefSeq" id="WP_166880416.1">
    <property type="nucleotide sequence ID" value="NZ_WHJH01000037.1"/>
</dbReference>
<protein>
    <submittedName>
        <fullName evidence="1">Uncharacterized protein</fullName>
    </submittedName>
</protein>
<reference evidence="1 2" key="1">
    <citation type="submission" date="2019-10" db="EMBL/GenBank/DDBJ databases">
        <title>Taxonomy of Antarctic Massilia spp.: description of Massilia rubra sp. nov., Massilia aquatica sp. nov., Massilia mucilaginosa sp. nov., Massilia frigida sp. nov. isolated from streams, lakes and regoliths.</title>
        <authorList>
            <person name="Holochova P."/>
            <person name="Sedlacek I."/>
            <person name="Kralova S."/>
            <person name="Maslanova I."/>
            <person name="Busse H.-J."/>
            <person name="Stankova E."/>
            <person name="Vrbovska V."/>
            <person name="Kovarovic V."/>
            <person name="Bartak M."/>
            <person name="Svec P."/>
            <person name="Pantucek R."/>
        </authorList>
    </citation>
    <scope>NUCLEOTIDE SEQUENCE [LARGE SCALE GENOMIC DNA]</scope>
    <source>
        <strain evidence="1 2">CCM 8733</strain>
    </source>
</reference>
<accession>A0ABX0NYG0</accession>
<evidence type="ECO:0000313" key="2">
    <source>
        <dbReference type="Proteomes" id="UP000609726"/>
    </source>
</evidence>
<dbReference type="Proteomes" id="UP000609726">
    <property type="component" value="Unassembled WGS sequence"/>
</dbReference>
<evidence type="ECO:0000313" key="1">
    <source>
        <dbReference type="EMBL" id="NHZ91927.1"/>
    </source>
</evidence>
<gene>
    <name evidence="1" type="ORF">F2P45_23395</name>
</gene>
<keyword evidence="2" id="KW-1185">Reference proteome</keyword>
<sequence length="109" mass="12452">MKTLRQQSVVLAEWANELALRFGRPVDELIKGGLMASDFSADVEVRTPYGMTVRFVLAFFLVRPDRGQAVVFSEHSGYAEFDMVDGMVFAEISESRYYHDAENENRPIR</sequence>
<comment type="caution">
    <text evidence="1">The sequence shown here is derived from an EMBL/GenBank/DDBJ whole genome shotgun (WGS) entry which is preliminary data.</text>
</comment>